<accession>A0A9W6JDE5</accession>
<evidence type="ECO:0000313" key="2">
    <source>
        <dbReference type="Proteomes" id="UP001143364"/>
    </source>
</evidence>
<evidence type="ECO:0008006" key="3">
    <source>
        <dbReference type="Google" id="ProtNLM"/>
    </source>
</evidence>
<organism evidence="1 2">
    <name type="scientific">Methylopila jiangsuensis</name>
    <dbReference type="NCBI Taxonomy" id="586230"/>
    <lineage>
        <taxon>Bacteria</taxon>
        <taxon>Pseudomonadati</taxon>
        <taxon>Pseudomonadota</taxon>
        <taxon>Alphaproteobacteria</taxon>
        <taxon>Hyphomicrobiales</taxon>
        <taxon>Methylopilaceae</taxon>
        <taxon>Methylopila</taxon>
    </lineage>
</organism>
<reference evidence="1" key="1">
    <citation type="journal article" date="2014" name="Int. J. Syst. Evol. Microbiol.">
        <title>Complete genome sequence of Corynebacterium casei LMG S-19264T (=DSM 44701T), isolated from a smear-ripened cheese.</title>
        <authorList>
            <consortium name="US DOE Joint Genome Institute (JGI-PGF)"/>
            <person name="Walter F."/>
            <person name="Albersmeier A."/>
            <person name="Kalinowski J."/>
            <person name="Ruckert C."/>
        </authorList>
    </citation>
    <scope>NUCLEOTIDE SEQUENCE</scope>
    <source>
        <strain evidence="1">VKM B-2555</strain>
    </source>
</reference>
<dbReference type="EMBL" id="BSFK01000005">
    <property type="protein sequence ID" value="GLK75496.1"/>
    <property type="molecule type" value="Genomic_DNA"/>
</dbReference>
<dbReference type="AlphaFoldDB" id="A0A9W6JDE5"/>
<dbReference type="Pfam" id="PF12096">
    <property type="entry name" value="DUF3572"/>
    <property type="match status" value="1"/>
</dbReference>
<dbReference type="Proteomes" id="UP001143364">
    <property type="component" value="Unassembled WGS sequence"/>
</dbReference>
<evidence type="ECO:0000313" key="1">
    <source>
        <dbReference type="EMBL" id="GLK75496.1"/>
    </source>
</evidence>
<dbReference type="InterPro" id="IPR021955">
    <property type="entry name" value="DUF3572"/>
</dbReference>
<dbReference type="RefSeq" id="WP_271203442.1">
    <property type="nucleotide sequence ID" value="NZ_BSFK01000005.1"/>
</dbReference>
<name>A0A9W6JDE5_9HYPH</name>
<reference evidence="1" key="2">
    <citation type="submission" date="2023-01" db="EMBL/GenBank/DDBJ databases">
        <authorList>
            <person name="Sun Q."/>
            <person name="Evtushenko L."/>
        </authorList>
    </citation>
    <scope>NUCLEOTIDE SEQUENCE</scope>
    <source>
        <strain evidence="1">VKM B-2555</strain>
    </source>
</reference>
<keyword evidence="2" id="KW-1185">Reference proteome</keyword>
<sequence length="98" mass="10157">MARLPVFDQDAAAALAARALGFLAADSERLGRFFALSGLDPADVRAAAADPGFLPSVLDYVLADETLLVAFAEQEGLPPDHVGVARLALGGAPTEHWA</sequence>
<comment type="caution">
    <text evidence="1">The sequence shown here is derived from an EMBL/GenBank/DDBJ whole genome shotgun (WGS) entry which is preliminary data.</text>
</comment>
<protein>
    <recommendedName>
        <fullName evidence="3">DUF3572 family protein</fullName>
    </recommendedName>
</protein>
<proteinExistence type="predicted"/>
<gene>
    <name evidence="1" type="ORF">GCM10008171_07500</name>
</gene>